<reference evidence="2" key="1">
    <citation type="submission" date="2019-10" db="EMBL/GenBank/DDBJ databases">
        <authorList>
            <consortium name="DOE Joint Genome Institute"/>
            <person name="Kuo A."/>
            <person name="Miyauchi S."/>
            <person name="Kiss E."/>
            <person name="Drula E."/>
            <person name="Kohler A."/>
            <person name="Sanchez-Garcia M."/>
            <person name="Andreopoulos B."/>
            <person name="Barry K.W."/>
            <person name="Bonito G."/>
            <person name="Buee M."/>
            <person name="Carver A."/>
            <person name="Chen C."/>
            <person name="Cichocki N."/>
            <person name="Clum A."/>
            <person name="Culley D."/>
            <person name="Crous P.W."/>
            <person name="Fauchery L."/>
            <person name="Girlanda M."/>
            <person name="Hayes R."/>
            <person name="Keri Z."/>
            <person name="LaButti K."/>
            <person name="Lipzen A."/>
            <person name="Lombard V."/>
            <person name="Magnuson J."/>
            <person name="Maillard F."/>
            <person name="Morin E."/>
            <person name="Murat C."/>
            <person name="Nolan M."/>
            <person name="Ohm R."/>
            <person name="Pangilinan J."/>
            <person name="Pereira M."/>
            <person name="Perotto S."/>
            <person name="Peter M."/>
            <person name="Riley R."/>
            <person name="Sitrit Y."/>
            <person name="Stielow B."/>
            <person name="Szollosi G."/>
            <person name="Zifcakova L."/>
            <person name="Stursova M."/>
            <person name="Spatafora J.W."/>
            <person name="Tedersoo L."/>
            <person name="Vaario L.-M."/>
            <person name="Yamada A."/>
            <person name="Yan M."/>
            <person name="Wang P."/>
            <person name="Xu J."/>
            <person name="Bruns T."/>
            <person name="Baldrian P."/>
            <person name="Vilgalys R."/>
            <person name="Henrissat B."/>
            <person name="Grigoriev I.V."/>
            <person name="Hibbett D."/>
            <person name="Nagy L.G."/>
            <person name="Martin F.M."/>
        </authorList>
    </citation>
    <scope>NUCLEOTIDE SEQUENCE</scope>
    <source>
        <strain evidence="2">Prilba</strain>
    </source>
</reference>
<dbReference type="AlphaFoldDB" id="A0A9P5MWY0"/>
<dbReference type="EMBL" id="WHVB01000007">
    <property type="protein sequence ID" value="KAF8480768.1"/>
    <property type="molecule type" value="Genomic_DNA"/>
</dbReference>
<evidence type="ECO:0000313" key="3">
    <source>
        <dbReference type="Proteomes" id="UP000759537"/>
    </source>
</evidence>
<feature type="region of interest" description="Disordered" evidence="1">
    <location>
        <begin position="268"/>
        <end position="298"/>
    </location>
</feature>
<sequence length="465" mass="52721">MTSFYIDTERCFEVPFLVPLPDKEIMAIRLANIRLITNQARERQSVSNAEHRRKHSTRPVKYRDKAKAIMECGRLKRFVGNLTERYFDYVDFHQESLNELSPLIIPVPPLCSPLSAPSPCLFGPPRQDDYNEVIRSNLSWSQFAAPVPAGWRERFIQERLWDCHIEHRAFEEFSNEERDAEHTALDFQRRQLGVFLQKTSNSPPPLLRKRFVPLPLATPTPLSLSALPSEEGDPLKCDSWATCNLPSRNSADLISSPSRIPSRIEIDRMTTSSVRQQPPSEHTTRKPSHSYQLSRRRPSLHVSIPDTDRFRPWLDGHVCDSPLSGIGVDAPYPSVLLNADAVRAYLDSVHGPHVVSPQPEPPQQAYTQSPPQSLIPPKRAIAISAERMSAEEMRRHDIREPSFAVFSDAQSSMRLPHSSTPKPHTNQPRLLHSLKRRASQGCIAASNNSLKKPRLVASIPLMIFS</sequence>
<dbReference type="Proteomes" id="UP000759537">
    <property type="component" value="Unassembled WGS sequence"/>
</dbReference>
<name>A0A9P5MWY0_9AGAM</name>
<feature type="region of interest" description="Disordered" evidence="1">
    <location>
        <begin position="355"/>
        <end position="374"/>
    </location>
</feature>
<feature type="compositionally biased region" description="Polar residues" evidence="1">
    <location>
        <begin position="269"/>
        <end position="281"/>
    </location>
</feature>
<proteinExistence type="predicted"/>
<keyword evidence="3" id="KW-1185">Reference proteome</keyword>
<reference evidence="2" key="2">
    <citation type="journal article" date="2020" name="Nat. Commun.">
        <title>Large-scale genome sequencing of mycorrhizal fungi provides insights into the early evolution of symbiotic traits.</title>
        <authorList>
            <person name="Miyauchi S."/>
            <person name="Kiss E."/>
            <person name="Kuo A."/>
            <person name="Drula E."/>
            <person name="Kohler A."/>
            <person name="Sanchez-Garcia M."/>
            <person name="Morin E."/>
            <person name="Andreopoulos B."/>
            <person name="Barry K.W."/>
            <person name="Bonito G."/>
            <person name="Buee M."/>
            <person name="Carver A."/>
            <person name="Chen C."/>
            <person name="Cichocki N."/>
            <person name="Clum A."/>
            <person name="Culley D."/>
            <person name="Crous P.W."/>
            <person name="Fauchery L."/>
            <person name="Girlanda M."/>
            <person name="Hayes R.D."/>
            <person name="Keri Z."/>
            <person name="LaButti K."/>
            <person name="Lipzen A."/>
            <person name="Lombard V."/>
            <person name="Magnuson J."/>
            <person name="Maillard F."/>
            <person name="Murat C."/>
            <person name="Nolan M."/>
            <person name="Ohm R.A."/>
            <person name="Pangilinan J."/>
            <person name="Pereira M.F."/>
            <person name="Perotto S."/>
            <person name="Peter M."/>
            <person name="Pfister S."/>
            <person name="Riley R."/>
            <person name="Sitrit Y."/>
            <person name="Stielow J.B."/>
            <person name="Szollosi G."/>
            <person name="Zifcakova L."/>
            <person name="Stursova M."/>
            <person name="Spatafora J.W."/>
            <person name="Tedersoo L."/>
            <person name="Vaario L.M."/>
            <person name="Yamada A."/>
            <person name="Yan M."/>
            <person name="Wang P."/>
            <person name="Xu J."/>
            <person name="Bruns T."/>
            <person name="Baldrian P."/>
            <person name="Vilgalys R."/>
            <person name="Dunand C."/>
            <person name="Henrissat B."/>
            <person name="Grigoriev I.V."/>
            <person name="Hibbett D."/>
            <person name="Nagy L.G."/>
            <person name="Martin F.M."/>
        </authorList>
    </citation>
    <scope>NUCLEOTIDE SEQUENCE</scope>
    <source>
        <strain evidence="2">Prilba</strain>
    </source>
</reference>
<organism evidence="2 3">
    <name type="scientific">Russula ochroleuca</name>
    <dbReference type="NCBI Taxonomy" id="152965"/>
    <lineage>
        <taxon>Eukaryota</taxon>
        <taxon>Fungi</taxon>
        <taxon>Dikarya</taxon>
        <taxon>Basidiomycota</taxon>
        <taxon>Agaricomycotina</taxon>
        <taxon>Agaricomycetes</taxon>
        <taxon>Russulales</taxon>
        <taxon>Russulaceae</taxon>
        <taxon>Russula</taxon>
    </lineage>
</organism>
<evidence type="ECO:0000256" key="1">
    <source>
        <dbReference type="SAM" id="MobiDB-lite"/>
    </source>
</evidence>
<accession>A0A9P5MWY0</accession>
<comment type="caution">
    <text evidence="2">The sequence shown here is derived from an EMBL/GenBank/DDBJ whole genome shotgun (WGS) entry which is preliminary data.</text>
</comment>
<dbReference type="OrthoDB" id="3241337at2759"/>
<protein>
    <submittedName>
        <fullName evidence="2">Uncharacterized protein</fullName>
    </submittedName>
</protein>
<evidence type="ECO:0000313" key="2">
    <source>
        <dbReference type="EMBL" id="KAF8480768.1"/>
    </source>
</evidence>
<gene>
    <name evidence="2" type="ORF">DFH94DRAFT_735771</name>
</gene>